<dbReference type="PRINTS" id="PR00080">
    <property type="entry name" value="SDRFAMILY"/>
</dbReference>
<reference evidence="5" key="1">
    <citation type="submission" date="2020-10" db="EMBL/GenBank/DDBJ databases">
        <authorList>
            <person name="Gilroy R."/>
        </authorList>
    </citation>
    <scope>NUCLEOTIDE SEQUENCE</scope>
    <source>
        <strain evidence="5">ChiSjej4B22-9803</strain>
    </source>
</reference>
<dbReference type="Pfam" id="PF13561">
    <property type="entry name" value="adh_short_C2"/>
    <property type="match status" value="1"/>
</dbReference>
<dbReference type="GO" id="GO:0016491">
    <property type="term" value="F:oxidoreductase activity"/>
    <property type="evidence" value="ECO:0007669"/>
    <property type="project" value="UniProtKB-KW"/>
</dbReference>
<dbReference type="AlphaFoldDB" id="A0A9D1LWP1"/>
<evidence type="ECO:0000256" key="1">
    <source>
        <dbReference type="ARBA" id="ARBA00006484"/>
    </source>
</evidence>
<accession>A0A9D1LWP1</accession>
<keyword evidence="3" id="KW-0753">Steroid metabolism</keyword>
<proteinExistence type="inferred from homology"/>
<dbReference type="PANTHER" id="PTHR42879">
    <property type="entry name" value="3-OXOACYL-(ACYL-CARRIER-PROTEIN) REDUCTASE"/>
    <property type="match status" value="1"/>
</dbReference>
<dbReference type="InterPro" id="IPR020904">
    <property type="entry name" value="Sc_DH/Rdtase_CS"/>
</dbReference>
<keyword evidence="3" id="KW-0443">Lipid metabolism</keyword>
<comment type="caution">
    <text evidence="5">The sequence shown here is derived from an EMBL/GenBank/DDBJ whole genome shotgun (WGS) entry which is preliminary data.</text>
</comment>
<evidence type="ECO:0000256" key="2">
    <source>
        <dbReference type="ARBA" id="ARBA00023002"/>
    </source>
</evidence>
<organism evidence="5 6">
    <name type="scientific">Candidatus Avimonoglobus intestinipullorum</name>
    <dbReference type="NCBI Taxonomy" id="2840699"/>
    <lineage>
        <taxon>Bacteria</taxon>
        <taxon>Bacillati</taxon>
        <taxon>Bacillota</taxon>
        <taxon>Clostridia</taxon>
        <taxon>Eubacteriales</taxon>
        <taxon>Candidatus Avimonoglobus</taxon>
    </lineage>
</organism>
<dbReference type="GO" id="GO:0032787">
    <property type="term" value="P:monocarboxylic acid metabolic process"/>
    <property type="evidence" value="ECO:0007669"/>
    <property type="project" value="UniProtKB-ARBA"/>
</dbReference>
<dbReference type="InterPro" id="IPR002347">
    <property type="entry name" value="SDR_fam"/>
</dbReference>
<dbReference type="SUPFAM" id="SSF51735">
    <property type="entry name" value="NAD(P)-binding Rossmann-fold domains"/>
    <property type="match status" value="1"/>
</dbReference>
<dbReference type="PANTHER" id="PTHR42879:SF2">
    <property type="entry name" value="3-OXOACYL-[ACYL-CARRIER-PROTEIN] REDUCTASE FABG"/>
    <property type="match status" value="1"/>
</dbReference>
<evidence type="ECO:0000313" key="5">
    <source>
        <dbReference type="EMBL" id="HIU49337.1"/>
    </source>
</evidence>
<dbReference type="Gene3D" id="3.40.50.720">
    <property type="entry name" value="NAD(P)-binding Rossmann-like Domain"/>
    <property type="match status" value="1"/>
</dbReference>
<dbReference type="Proteomes" id="UP000824111">
    <property type="component" value="Unassembled WGS sequence"/>
</dbReference>
<dbReference type="FunFam" id="3.40.50.720:FF:000173">
    <property type="entry name" value="3-oxoacyl-[acyl-carrier protein] reductase"/>
    <property type="match status" value="1"/>
</dbReference>
<gene>
    <name evidence="5" type="ORF">IAB04_08205</name>
</gene>
<dbReference type="NCBIfam" id="NF047420">
    <property type="entry name" value="EF_P_mod_YmfI"/>
    <property type="match status" value="1"/>
</dbReference>
<evidence type="ECO:0000259" key="4">
    <source>
        <dbReference type="SMART" id="SM00822"/>
    </source>
</evidence>
<dbReference type="SMART" id="SM00822">
    <property type="entry name" value="PKS_KR"/>
    <property type="match status" value="1"/>
</dbReference>
<comment type="similarity">
    <text evidence="1">Belongs to the short-chain dehydrogenases/reductases (SDR) family.</text>
</comment>
<keyword evidence="2" id="KW-0560">Oxidoreductase</keyword>
<dbReference type="PRINTS" id="PR00081">
    <property type="entry name" value="GDHRDH"/>
</dbReference>
<dbReference type="EMBL" id="DVND01000207">
    <property type="protein sequence ID" value="HIU49337.1"/>
    <property type="molecule type" value="Genomic_DNA"/>
</dbReference>
<dbReference type="InterPro" id="IPR057326">
    <property type="entry name" value="KR_dom"/>
</dbReference>
<protein>
    <submittedName>
        <fullName evidence="5">3-oxoacyl-ACP reductase FabG</fullName>
    </submittedName>
</protein>
<feature type="domain" description="Ketoreductase" evidence="4">
    <location>
        <begin position="5"/>
        <end position="179"/>
    </location>
</feature>
<dbReference type="InterPro" id="IPR036291">
    <property type="entry name" value="NAD(P)-bd_dom_sf"/>
</dbReference>
<dbReference type="PROSITE" id="PS00061">
    <property type="entry name" value="ADH_SHORT"/>
    <property type="match status" value="1"/>
</dbReference>
<dbReference type="GO" id="GO:0008202">
    <property type="term" value="P:steroid metabolic process"/>
    <property type="evidence" value="ECO:0007669"/>
    <property type="project" value="UniProtKB-KW"/>
</dbReference>
<reference evidence="5" key="2">
    <citation type="journal article" date="2021" name="PeerJ">
        <title>Extensive microbial diversity within the chicken gut microbiome revealed by metagenomics and culture.</title>
        <authorList>
            <person name="Gilroy R."/>
            <person name="Ravi A."/>
            <person name="Getino M."/>
            <person name="Pursley I."/>
            <person name="Horton D.L."/>
            <person name="Alikhan N.F."/>
            <person name="Baker D."/>
            <person name="Gharbi K."/>
            <person name="Hall N."/>
            <person name="Watson M."/>
            <person name="Adriaenssens E.M."/>
            <person name="Foster-Nyarko E."/>
            <person name="Jarju S."/>
            <person name="Secka A."/>
            <person name="Antonio M."/>
            <person name="Oren A."/>
            <person name="Chaudhuri R.R."/>
            <person name="La Ragione R."/>
            <person name="Hildebrand F."/>
            <person name="Pallen M.J."/>
        </authorList>
    </citation>
    <scope>NUCLEOTIDE SEQUENCE</scope>
    <source>
        <strain evidence="5">ChiSjej4B22-9803</strain>
    </source>
</reference>
<dbReference type="NCBIfam" id="NF009466">
    <property type="entry name" value="PRK12826.1-2"/>
    <property type="match status" value="1"/>
</dbReference>
<evidence type="ECO:0000313" key="6">
    <source>
        <dbReference type="Proteomes" id="UP000824111"/>
    </source>
</evidence>
<sequence length="236" mass="25202">MLFMKTVLITGGSRGIGAACVRLFSKNNFRVLFTYNKSKQHALALSRETGAAAIQADISSQADTRVLAQHGAVDILVNNAGIAQQKLFSDITPADWDRMFDVNIKGMFLVTQALLPGMIHNKAGKIINLSSIWGQCGASCEVHYSASKAAVIGFTKALAKELGPSGICVNCVAPGIIDTEMNAHIDPEDLKALYAEIPLSRMGTPEEVAAMIYFLASEQAGYITGQVLAPNGGWEL</sequence>
<dbReference type="InterPro" id="IPR050259">
    <property type="entry name" value="SDR"/>
</dbReference>
<name>A0A9D1LWP1_9FIRM</name>
<evidence type="ECO:0000256" key="3">
    <source>
        <dbReference type="ARBA" id="ARBA00023221"/>
    </source>
</evidence>